<feature type="chain" id="PRO_5022934397" description="Transmembrane protein" evidence="1">
    <location>
        <begin position="26"/>
        <end position="120"/>
    </location>
</feature>
<proteinExistence type="predicted"/>
<dbReference type="AlphaFoldDB" id="A0A5B6YQ29"/>
<protein>
    <recommendedName>
        <fullName evidence="3">Transmembrane protein</fullName>
    </recommendedName>
</protein>
<accession>A0A5B6YQ29</accession>
<organism evidence="2">
    <name type="scientific">Davidia involucrata</name>
    <name type="common">Dove tree</name>
    <dbReference type="NCBI Taxonomy" id="16924"/>
    <lineage>
        <taxon>Eukaryota</taxon>
        <taxon>Viridiplantae</taxon>
        <taxon>Streptophyta</taxon>
        <taxon>Embryophyta</taxon>
        <taxon>Tracheophyta</taxon>
        <taxon>Spermatophyta</taxon>
        <taxon>Magnoliopsida</taxon>
        <taxon>eudicotyledons</taxon>
        <taxon>Gunneridae</taxon>
        <taxon>Pentapetalae</taxon>
        <taxon>asterids</taxon>
        <taxon>Cornales</taxon>
        <taxon>Nyssaceae</taxon>
        <taxon>Davidia</taxon>
    </lineage>
</organism>
<evidence type="ECO:0000313" key="2">
    <source>
        <dbReference type="EMBL" id="MPA33932.1"/>
    </source>
</evidence>
<feature type="signal peptide" evidence="1">
    <location>
        <begin position="1"/>
        <end position="25"/>
    </location>
</feature>
<dbReference type="Pfam" id="PF05753">
    <property type="entry name" value="TRAP_beta"/>
    <property type="match status" value="1"/>
</dbReference>
<sequence>MVNQIAKSLIFLLLALFLVFSSTLASSDAPFIVAHKKTTLTRLKPGAERVSVSYHTLLYWSPRYKHGFMVLQLLSHTVSPQRLLYRRRIQLRFCLWISLQIGLLRRSLSGLRGCWQSTDP</sequence>
<dbReference type="EMBL" id="GHES01003373">
    <property type="protein sequence ID" value="MPA33932.1"/>
    <property type="molecule type" value="Transcribed_RNA"/>
</dbReference>
<gene>
    <name evidence="2" type="ORF">Din_003373</name>
</gene>
<name>A0A5B6YQ29_DAVIN</name>
<keyword evidence="1" id="KW-0732">Signal</keyword>
<evidence type="ECO:0008006" key="3">
    <source>
        <dbReference type="Google" id="ProtNLM"/>
    </source>
</evidence>
<reference evidence="2" key="1">
    <citation type="submission" date="2019-08" db="EMBL/GenBank/DDBJ databases">
        <title>Reference gene set and small RNA set construction with multiple tissues from Davidia involucrata Baill.</title>
        <authorList>
            <person name="Yang H."/>
            <person name="Zhou C."/>
            <person name="Li G."/>
            <person name="Wang J."/>
            <person name="Gao P."/>
            <person name="Wang M."/>
            <person name="Wang R."/>
            <person name="Zhao Y."/>
        </authorList>
    </citation>
    <scope>NUCLEOTIDE SEQUENCE</scope>
    <source>
        <tissue evidence="2">Mixed with DoveR01_LX</tissue>
    </source>
</reference>
<evidence type="ECO:0000256" key="1">
    <source>
        <dbReference type="SAM" id="SignalP"/>
    </source>
</evidence>